<reference evidence="9" key="1">
    <citation type="journal article" date="2019" name="Int. J. Syst. Evol. Microbiol.">
        <title>The Global Catalogue of Microorganisms (GCM) 10K type strain sequencing project: providing services to taxonomists for standard genome sequencing and annotation.</title>
        <authorList>
            <consortium name="The Broad Institute Genomics Platform"/>
            <consortium name="The Broad Institute Genome Sequencing Center for Infectious Disease"/>
            <person name="Wu L."/>
            <person name="Ma J."/>
        </authorList>
    </citation>
    <scope>NUCLEOTIDE SEQUENCE [LARGE SCALE GENOMIC DNA]</scope>
    <source>
        <strain evidence="9">JCM 18542</strain>
    </source>
</reference>
<keyword evidence="2 6" id="KW-0560">Oxidoreductase</keyword>
<organism evidence="8 9">
    <name type="scientific">Tomitella cavernea</name>
    <dbReference type="NCBI Taxonomy" id="1387982"/>
    <lineage>
        <taxon>Bacteria</taxon>
        <taxon>Bacillati</taxon>
        <taxon>Actinomycetota</taxon>
        <taxon>Actinomycetes</taxon>
        <taxon>Mycobacteriales</taxon>
        <taxon>Tomitella</taxon>
    </lineage>
</organism>
<dbReference type="RefSeq" id="WP_200175718.1">
    <property type="nucleotide sequence ID" value="NZ_BAABKQ010000001.1"/>
</dbReference>
<dbReference type="EMBL" id="BAABKQ010000001">
    <property type="protein sequence ID" value="GAA4821356.1"/>
    <property type="molecule type" value="Genomic_DNA"/>
</dbReference>
<dbReference type="EC" id="1.2.1.3" evidence="3"/>
<evidence type="ECO:0000256" key="6">
    <source>
        <dbReference type="RuleBase" id="RU003345"/>
    </source>
</evidence>
<dbReference type="Pfam" id="PF00171">
    <property type="entry name" value="Aldedh"/>
    <property type="match status" value="1"/>
</dbReference>
<dbReference type="PROSITE" id="PS00070">
    <property type="entry name" value="ALDEHYDE_DEHYDR_CYS"/>
    <property type="match status" value="1"/>
</dbReference>
<dbReference type="Gene3D" id="3.40.309.10">
    <property type="entry name" value="Aldehyde Dehydrogenase, Chain A, domain 2"/>
    <property type="match status" value="1"/>
</dbReference>
<dbReference type="InterPro" id="IPR016162">
    <property type="entry name" value="Ald_DH_N"/>
</dbReference>
<keyword evidence="9" id="KW-1185">Reference proteome</keyword>
<evidence type="ECO:0000256" key="2">
    <source>
        <dbReference type="ARBA" id="ARBA00023002"/>
    </source>
</evidence>
<dbReference type="SUPFAM" id="SSF53720">
    <property type="entry name" value="ALDH-like"/>
    <property type="match status" value="1"/>
</dbReference>
<feature type="domain" description="Aldehyde dehydrogenase" evidence="7">
    <location>
        <begin position="8"/>
        <end position="452"/>
    </location>
</feature>
<evidence type="ECO:0000256" key="3">
    <source>
        <dbReference type="ARBA" id="ARBA00024226"/>
    </source>
</evidence>
<dbReference type="Gene3D" id="3.40.605.10">
    <property type="entry name" value="Aldehyde Dehydrogenase, Chain A, domain 1"/>
    <property type="match status" value="1"/>
</dbReference>
<evidence type="ECO:0000259" key="7">
    <source>
        <dbReference type="Pfam" id="PF00171"/>
    </source>
</evidence>
<gene>
    <name evidence="8" type="ORF">GCM10023353_31980</name>
</gene>
<dbReference type="PANTHER" id="PTHR42804">
    <property type="entry name" value="ALDEHYDE DEHYDROGENASE"/>
    <property type="match status" value="1"/>
</dbReference>
<comment type="caution">
    <text evidence="8">The sequence shown here is derived from an EMBL/GenBank/DDBJ whole genome shotgun (WGS) entry which is preliminary data.</text>
</comment>
<dbReference type="InterPro" id="IPR029510">
    <property type="entry name" value="Ald_DH_CS_GLU"/>
</dbReference>
<evidence type="ECO:0000313" key="9">
    <source>
        <dbReference type="Proteomes" id="UP001500839"/>
    </source>
</evidence>
<evidence type="ECO:0000256" key="5">
    <source>
        <dbReference type="PROSITE-ProRule" id="PRU10007"/>
    </source>
</evidence>
<proteinExistence type="inferred from homology"/>
<dbReference type="InterPro" id="IPR016160">
    <property type="entry name" value="Ald_DH_CS_CYS"/>
</dbReference>
<name>A0ABP9D035_9ACTN</name>
<evidence type="ECO:0000256" key="1">
    <source>
        <dbReference type="ARBA" id="ARBA00009986"/>
    </source>
</evidence>
<dbReference type="InterPro" id="IPR015590">
    <property type="entry name" value="Aldehyde_DH_dom"/>
</dbReference>
<dbReference type="PROSITE" id="PS00687">
    <property type="entry name" value="ALDEHYDE_DEHYDR_GLU"/>
    <property type="match status" value="1"/>
</dbReference>
<comment type="similarity">
    <text evidence="1 6">Belongs to the aldehyde dehydrogenase family.</text>
</comment>
<protein>
    <recommendedName>
        <fullName evidence="3">aldehyde dehydrogenase (NAD(+))</fullName>
        <ecNumber evidence="3">1.2.1.3</ecNumber>
    </recommendedName>
</protein>
<dbReference type="InterPro" id="IPR016161">
    <property type="entry name" value="Ald_DH/histidinol_DH"/>
</dbReference>
<accession>A0ABP9D035</accession>
<dbReference type="Proteomes" id="UP001500839">
    <property type="component" value="Unassembled WGS sequence"/>
</dbReference>
<comment type="catalytic activity">
    <reaction evidence="4">
        <text>an aldehyde + NAD(+) + H2O = a carboxylate + NADH + 2 H(+)</text>
        <dbReference type="Rhea" id="RHEA:16185"/>
        <dbReference type="ChEBI" id="CHEBI:15377"/>
        <dbReference type="ChEBI" id="CHEBI:15378"/>
        <dbReference type="ChEBI" id="CHEBI:17478"/>
        <dbReference type="ChEBI" id="CHEBI:29067"/>
        <dbReference type="ChEBI" id="CHEBI:57540"/>
        <dbReference type="ChEBI" id="CHEBI:57945"/>
        <dbReference type="EC" id="1.2.1.3"/>
    </reaction>
</comment>
<dbReference type="InterPro" id="IPR016163">
    <property type="entry name" value="Ald_DH_C"/>
</dbReference>
<sequence length="460" mass="47268">MTAIDDGTLISRNPATLAEVGRSPSLTGPALDAVVARARAAQPAWAADFSARRAALRAAAEAITAKSGELASLLTAEQGKPLAEAGQELWVAAHAFATLAGTAWEPEQSLTASLGRPVTVQHRPYGVVAAIVPWNFPLYLAAAKIAPALLAGNTVVAKPAESVSLAVSAFVDVLRTVLPDGVLEVVTGGPETGRQLIDHPGVRMVSFTGSTPVGRNIMAQAAATLTPVALELGGNDPAILLPDADLADAAARLSAGAFLNAGQMCIAPKRIYVPEPQAAEFAEALAARAQRTVGDGADPATTMGPLHNARQREIVTGMLGRALDSGARVVTGGVREHALPGHFLDPTVLVGAGDGDDIVREEQFGPVLPVVGYRDLDAVLRTLDAQEYGLGASVWSDDADAASAVAERIDAGTVWINQHNALDVAVPFGGVKASGFGREGGAAGVEEFTTTRVLDPRPAT</sequence>
<evidence type="ECO:0000313" key="8">
    <source>
        <dbReference type="EMBL" id="GAA4821356.1"/>
    </source>
</evidence>
<feature type="active site" evidence="5">
    <location>
        <position position="231"/>
    </location>
</feature>
<evidence type="ECO:0000256" key="4">
    <source>
        <dbReference type="ARBA" id="ARBA00049194"/>
    </source>
</evidence>
<dbReference type="PANTHER" id="PTHR42804:SF1">
    <property type="entry name" value="ALDEHYDE DEHYDROGENASE-RELATED"/>
    <property type="match status" value="1"/>
</dbReference>